<evidence type="ECO:0000313" key="2">
    <source>
        <dbReference type="EnsemblPlants" id="KEH34551"/>
    </source>
</evidence>
<reference evidence="2" key="3">
    <citation type="submission" date="2015-04" db="UniProtKB">
        <authorList>
            <consortium name="EnsemblPlants"/>
        </authorList>
    </citation>
    <scope>IDENTIFICATION</scope>
    <source>
        <strain evidence="2">cv. Jemalong A17</strain>
    </source>
</reference>
<proteinExistence type="predicted"/>
<dbReference type="EnsemblPlants" id="KEH34551">
    <property type="protein sequence ID" value="KEH34551"/>
    <property type="gene ID" value="MTR_3g063130"/>
</dbReference>
<name>A0A072UYN0_MEDTR</name>
<evidence type="ECO:0000313" key="1">
    <source>
        <dbReference type="EMBL" id="KEH34551.1"/>
    </source>
</evidence>
<protein>
    <submittedName>
        <fullName evidence="1 2">Uncharacterized protein</fullName>
    </submittedName>
</protein>
<dbReference type="AlphaFoldDB" id="A0A072UYN0"/>
<dbReference type="HOGENOM" id="CLU_1715957_0_0_1"/>
<evidence type="ECO:0000313" key="3">
    <source>
        <dbReference type="Proteomes" id="UP000002051"/>
    </source>
</evidence>
<reference evidence="1 3" key="1">
    <citation type="journal article" date="2011" name="Nature">
        <title>The Medicago genome provides insight into the evolution of rhizobial symbioses.</title>
        <authorList>
            <person name="Young N.D."/>
            <person name="Debelle F."/>
            <person name="Oldroyd G.E."/>
            <person name="Geurts R."/>
            <person name="Cannon S.B."/>
            <person name="Udvardi M.K."/>
            <person name="Benedito V.A."/>
            <person name="Mayer K.F."/>
            <person name="Gouzy J."/>
            <person name="Schoof H."/>
            <person name="Van de Peer Y."/>
            <person name="Proost S."/>
            <person name="Cook D.R."/>
            <person name="Meyers B.C."/>
            <person name="Spannagl M."/>
            <person name="Cheung F."/>
            <person name="De Mita S."/>
            <person name="Krishnakumar V."/>
            <person name="Gundlach H."/>
            <person name="Zhou S."/>
            <person name="Mudge J."/>
            <person name="Bharti A.K."/>
            <person name="Murray J.D."/>
            <person name="Naoumkina M.A."/>
            <person name="Rosen B."/>
            <person name="Silverstein K.A."/>
            <person name="Tang H."/>
            <person name="Rombauts S."/>
            <person name="Zhao P.X."/>
            <person name="Zhou P."/>
            <person name="Barbe V."/>
            <person name="Bardou P."/>
            <person name="Bechner M."/>
            <person name="Bellec A."/>
            <person name="Berger A."/>
            <person name="Berges H."/>
            <person name="Bidwell S."/>
            <person name="Bisseling T."/>
            <person name="Choisne N."/>
            <person name="Couloux A."/>
            <person name="Denny R."/>
            <person name="Deshpande S."/>
            <person name="Dai X."/>
            <person name="Doyle J.J."/>
            <person name="Dudez A.M."/>
            <person name="Farmer A.D."/>
            <person name="Fouteau S."/>
            <person name="Franken C."/>
            <person name="Gibelin C."/>
            <person name="Gish J."/>
            <person name="Goldstein S."/>
            <person name="Gonzalez A.J."/>
            <person name="Green P.J."/>
            <person name="Hallab A."/>
            <person name="Hartog M."/>
            <person name="Hua A."/>
            <person name="Humphray S.J."/>
            <person name="Jeong D.H."/>
            <person name="Jing Y."/>
            <person name="Jocker A."/>
            <person name="Kenton S.M."/>
            <person name="Kim D.J."/>
            <person name="Klee K."/>
            <person name="Lai H."/>
            <person name="Lang C."/>
            <person name="Lin S."/>
            <person name="Macmil S.L."/>
            <person name="Magdelenat G."/>
            <person name="Matthews L."/>
            <person name="McCorrison J."/>
            <person name="Monaghan E.L."/>
            <person name="Mun J.H."/>
            <person name="Najar F.Z."/>
            <person name="Nicholson C."/>
            <person name="Noirot C."/>
            <person name="O'Bleness M."/>
            <person name="Paule C.R."/>
            <person name="Poulain J."/>
            <person name="Prion F."/>
            <person name="Qin B."/>
            <person name="Qu C."/>
            <person name="Retzel E.F."/>
            <person name="Riddle C."/>
            <person name="Sallet E."/>
            <person name="Samain S."/>
            <person name="Samson N."/>
            <person name="Sanders I."/>
            <person name="Saurat O."/>
            <person name="Scarpelli C."/>
            <person name="Schiex T."/>
            <person name="Segurens B."/>
            <person name="Severin A.J."/>
            <person name="Sherrier D.J."/>
            <person name="Shi R."/>
            <person name="Sims S."/>
            <person name="Singer S.R."/>
            <person name="Sinharoy S."/>
            <person name="Sterck L."/>
            <person name="Viollet A."/>
            <person name="Wang B.B."/>
            <person name="Wang K."/>
            <person name="Wang M."/>
            <person name="Wang X."/>
            <person name="Warfsmann J."/>
            <person name="Weissenbach J."/>
            <person name="White D.D."/>
            <person name="White J.D."/>
            <person name="Wiley G.B."/>
            <person name="Wincker P."/>
            <person name="Xing Y."/>
            <person name="Yang L."/>
            <person name="Yao Z."/>
            <person name="Ying F."/>
            <person name="Zhai J."/>
            <person name="Zhou L."/>
            <person name="Zuber A."/>
            <person name="Denarie J."/>
            <person name="Dixon R.A."/>
            <person name="May G.D."/>
            <person name="Schwartz D.C."/>
            <person name="Rogers J."/>
            <person name="Quetier F."/>
            <person name="Town C.D."/>
            <person name="Roe B.A."/>
        </authorList>
    </citation>
    <scope>NUCLEOTIDE SEQUENCE [LARGE SCALE GENOMIC DNA]</scope>
    <source>
        <strain evidence="1">A17</strain>
        <strain evidence="2 3">cv. Jemalong A17</strain>
    </source>
</reference>
<accession>A0A072UYN0</accession>
<sequence>MEMGLSTQGYNGGLGVRDVRILNVRLLAKWKWRLLDGEEALWKNVLVEIYGPSITRMLDDLEGMFWSHEEDRWKWGLEESGMFSVKSSYGKLEGIVLTEDFWSETDKRVFRKIWKSPAPSRVVAFSWKLLYDRIPTKVNLAVRNVLPMEASRL</sequence>
<organism evidence="1 3">
    <name type="scientific">Medicago truncatula</name>
    <name type="common">Barrel medic</name>
    <name type="synonym">Medicago tribuloides</name>
    <dbReference type="NCBI Taxonomy" id="3880"/>
    <lineage>
        <taxon>Eukaryota</taxon>
        <taxon>Viridiplantae</taxon>
        <taxon>Streptophyta</taxon>
        <taxon>Embryophyta</taxon>
        <taxon>Tracheophyta</taxon>
        <taxon>Spermatophyta</taxon>
        <taxon>Magnoliopsida</taxon>
        <taxon>eudicotyledons</taxon>
        <taxon>Gunneridae</taxon>
        <taxon>Pentapetalae</taxon>
        <taxon>rosids</taxon>
        <taxon>fabids</taxon>
        <taxon>Fabales</taxon>
        <taxon>Fabaceae</taxon>
        <taxon>Papilionoideae</taxon>
        <taxon>50 kb inversion clade</taxon>
        <taxon>NPAAA clade</taxon>
        <taxon>Hologalegina</taxon>
        <taxon>IRL clade</taxon>
        <taxon>Trifolieae</taxon>
        <taxon>Medicago</taxon>
    </lineage>
</organism>
<gene>
    <name evidence="1" type="ordered locus">MTR_3g063130</name>
</gene>
<keyword evidence="3" id="KW-1185">Reference proteome</keyword>
<dbReference type="Proteomes" id="UP000002051">
    <property type="component" value="Chromosome 3"/>
</dbReference>
<dbReference type="EMBL" id="CM001219">
    <property type="protein sequence ID" value="KEH34551.1"/>
    <property type="molecule type" value="Genomic_DNA"/>
</dbReference>
<reference evidence="1 3" key="2">
    <citation type="journal article" date="2014" name="BMC Genomics">
        <title>An improved genome release (version Mt4.0) for the model legume Medicago truncatula.</title>
        <authorList>
            <person name="Tang H."/>
            <person name="Krishnakumar V."/>
            <person name="Bidwell S."/>
            <person name="Rosen B."/>
            <person name="Chan A."/>
            <person name="Zhou S."/>
            <person name="Gentzbittel L."/>
            <person name="Childs K.L."/>
            <person name="Yandell M."/>
            <person name="Gundlach H."/>
            <person name="Mayer K.F."/>
            <person name="Schwartz D.C."/>
            <person name="Town C.D."/>
        </authorList>
    </citation>
    <scope>GENOME REANNOTATION</scope>
    <source>
        <strain evidence="1">A17</strain>
        <strain evidence="2 3">cv. Jemalong A17</strain>
    </source>
</reference>